<gene>
    <name evidence="2" type="primary">BnaC03g60770D</name>
    <name evidence="1" type="ORF">DARMORV10_C03P78520.1</name>
    <name evidence="2" type="ORF">GSBRNA2T00067961001</name>
</gene>
<reference evidence="1" key="3">
    <citation type="submission" date="2021-01" db="EMBL/GenBank/DDBJ databases">
        <authorList>
            <consortium name="Genoscope - CEA"/>
            <person name="William W."/>
        </authorList>
    </citation>
    <scope>NUCLEOTIDE SEQUENCE</scope>
</reference>
<keyword evidence="3" id="KW-1185">Reference proteome</keyword>
<evidence type="ECO:0000313" key="3">
    <source>
        <dbReference type="Proteomes" id="UP000028999"/>
    </source>
</evidence>
<dbReference type="EMBL" id="HG994367">
    <property type="protein sequence ID" value="CAF1710129.1"/>
    <property type="molecule type" value="Genomic_DNA"/>
</dbReference>
<accession>A0A078HNN1</accession>
<reference evidence="2" key="2">
    <citation type="submission" date="2014-06" db="EMBL/GenBank/DDBJ databases">
        <authorList>
            <person name="Genoscope - CEA"/>
        </authorList>
    </citation>
    <scope>NUCLEOTIDE SEQUENCE</scope>
</reference>
<dbReference type="Proteomes" id="UP000028999">
    <property type="component" value="Unassembled WGS sequence"/>
</dbReference>
<sequence>MAMKSAYISSKSPDTVMQVADLGLDICFTHSSVLSDLDHVCLLLTQTDVVGHMKLLNGQMLIQRPVLHEVATATTQRVLIHLQTK</sequence>
<protein>
    <submittedName>
        <fullName evidence="1">(rape) hypothetical protein</fullName>
    </submittedName>
    <submittedName>
        <fullName evidence="2">BnaC03g60770D protein</fullName>
    </submittedName>
</protein>
<evidence type="ECO:0000313" key="1">
    <source>
        <dbReference type="EMBL" id="CAF1710129.1"/>
    </source>
</evidence>
<organism evidence="2 3">
    <name type="scientific">Brassica napus</name>
    <name type="common">Rape</name>
    <dbReference type="NCBI Taxonomy" id="3708"/>
    <lineage>
        <taxon>Eukaryota</taxon>
        <taxon>Viridiplantae</taxon>
        <taxon>Streptophyta</taxon>
        <taxon>Embryophyta</taxon>
        <taxon>Tracheophyta</taxon>
        <taxon>Spermatophyta</taxon>
        <taxon>Magnoliopsida</taxon>
        <taxon>eudicotyledons</taxon>
        <taxon>Gunneridae</taxon>
        <taxon>Pentapetalae</taxon>
        <taxon>rosids</taxon>
        <taxon>malvids</taxon>
        <taxon>Brassicales</taxon>
        <taxon>Brassicaceae</taxon>
        <taxon>Brassiceae</taxon>
        <taxon>Brassica</taxon>
    </lineage>
</organism>
<proteinExistence type="predicted"/>
<dbReference type="AlphaFoldDB" id="A0A078HNN1"/>
<dbReference type="Proteomes" id="UP001295469">
    <property type="component" value="Chromosome C03"/>
</dbReference>
<dbReference type="Gramene" id="CDY39467">
    <property type="protein sequence ID" value="CDY39467"/>
    <property type="gene ID" value="GSBRNA2T00067961001"/>
</dbReference>
<reference evidence="2 3" key="1">
    <citation type="journal article" date="2014" name="Science">
        <title>Plant genetics. Early allopolyploid evolution in the post-Neolithic Brassica napus oilseed genome.</title>
        <authorList>
            <person name="Chalhoub B."/>
            <person name="Denoeud F."/>
            <person name="Liu S."/>
            <person name="Parkin I.A."/>
            <person name="Tang H."/>
            <person name="Wang X."/>
            <person name="Chiquet J."/>
            <person name="Belcram H."/>
            <person name="Tong C."/>
            <person name="Samans B."/>
            <person name="Correa M."/>
            <person name="Da Silva C."/>
            <person name="Just J."/>
            <person name="Falentin C."/>
            <person name="Koh C.S."/>
            <person name="Le Clainche I."/>
            <person name="Bernard M."/>
            <person name="Bento P."/>
            <person name="Noel B."/>
            <person name="Labadie K."/>
            <person name="Alberti A."/>
            <person name="Charles M."/>
            <person name="Arnaud D."/>
            <person name="Guo H."/>
            <person name="Daviaud C."/>
            <person name="Alamery S."/>
            <person name="Jabbari K."/>
            <person name="Zhao M."/>
            <person name="Edger P.P."/>
            <person name="Chelaifa H."/>
            <person name="Tack D."/>
            <person name="Lassalle G."/>
            <person name="Mestiri I."/>
            <person name="Schnel N."/>
            <person name="Le Paslier M.C."/>
            <person name="Fan G."/>
            <person name="Renault V."/>
            <person name="Bayer P.E."/>
            <person name="Golicz A.A."/>
            <person name="Manoli S."/>
            <person name="Lee T.H."/>
            <person name="Thi V.H."/>
            <person name="Chalabi S."/>
            <person name="Hu Q."/>
            <person name="Fan C."/>
            <person name="Tollenaere R."/>
            <person name="Lu Y."/>
            <person name="Battail C."/>
            <person name="Shen J."/>
            <person name="Sidebottom C.H."/>
            <person name="Wang X."/>
            <person name="Canaguier A."/>
            <person name="Chauveau A."/>
            <person name="Berard A."/>
            <person name="Deniot G."/>
            <person name="Guan M."/>
            <person name="Liu Z."/>
            <person name="Sun F."/>
            <person name="Lim Y.P."/>
            <person name="Lyons E."/>
            <person name="Town C.D."/>
            <person name="Bancroft I."/>
            <person name="Wang X."/>
            <person name="Meng J."/>
            <person name="Ma J."/>
            <person name="Pires J.C."/>
            <person name="King G.J."/>
            <person name="Brunel D."/>
            <person name="Delourme R."/>
            <person name="Renard M."/>
            <person name="Aury J.M."/>
            <person name="Adams K.L."/>
            <person name="Batley J."/>
            <person name="Snowdon R.J."/>
            <person name="Tost J."/>
            <person name="Edwards D."/>
            <person name="Zhou Y."/>
            <person name="Hua W."/>
            <person name="Sharpe A.G."/>
            <person name="Paterson A.H."/>
            <person name="Guan C."/>
            <person name="Wincker P."/>
        </authorList>
    </citation>
    <scope>NUCLEOTIDE SEQUENCE [LARGE SCALE GENOMIC DNA]</scope>
    <source>
        <strain evidence="3">cv. Darmor-bzh</strain>
    </source>
</reference>
<name>A0A078HNN1_BRANA</name>
<evidence type="ECO:0000313" key="2">
    <source>
        <dbReference type="EMBL" id="CDY39467.1"/>
    </source>
</evidence>
<dbReference type="EMBL" id="LK032448">
    <property type="protein sequence ID" value="CDY39467.1"/>
    <property type="molecule type" value="Genomic_DNA"/>
</dbReference>
<dbReference type="PaxDb" id="3708-A0A078HNN1"/>